<dbReference type="EMBL" id="AWUE01019192">
    <property type="protein sequence ID" value="OMO75619.1"/>
    <property type="molecule type" value="Genomic_DNA"/>
</dbReference>
<comment type="caution">
    <text evidence="2">The sequence shown here is derived from an EMBL/GenBank/DDBJ whole genome shotgun (WGS) entry which is preliminary data.</text>
</comment>
<evidence type="ECO:0000313" key="3">
    <source>
        <dbReference type="Proteomes" id="UP000187203"/>
    </source>
</evidence>
<dbReference type="AlphaFoldDB" id="A0A1R3HZB7"/>
<sequence>MVNNKKILLLFLVVSAFLLSTSLAGGRSMFMNKLAEEVVDAVLDENGGEELGAVHQHERLLTTNTQDFGADYGNGGE</sequence>
<feature type="chain" id="PRO_5010348845" evidence="1">
    <location>
        <begin position="25"/>
        <end position="77"/>
    </location>
</feature>
<dbReference type="Proteomes" id="UP000187203">
    <property type="component" value="Unassembled WGS sequence"/>
</dbReference>
<dbReference type="InterPro" id="IPR038974">
    <property type="entry name" value="CIF1/2"/>
</dbReference>
<evidence type="ECO:0000313" key="2">
    <source>
        <dbReference type="EMBL" id="OMO75619.1"/>
    </source>
</evidence>
<keyword evidence="3" id="KW-1185">Reference proteome</keyword>
<reference evidence="3" key="1">
    <citation type="submission" date="2013-09" db="EMBL/GenBank/DDBJ databases">
        <title>Corchorus olitorius genome sequencing.</title>
        <authorList>
            <person name="Alam M."/>
            <person name="Haque M.S."/>
            <person name="Islam M.S."/>
            <person name="Emdad E.M."/>
            <person name="Islam M.M."/>
            <person name="Ahmed B."/>
            <person name="Halim A."/>
            <person name="Hossen Q.M.M."/>
            <person name="Hossain M.Z."/>
            <person name="Ahmed R."/>
            <person name="Khan M.M."/>
            <person name="Islam R."/>
            <person name="Rashid M.M."/>
            <person name="Khan S.A."/>
            <person name="Rahman M.S."/>
            <person name="Alam M."/>
            <person name="Yahiya A.S."/>
            <person name="Khan M.S."/>
            <person name="Azam M.S."/>
            <person name="Haque T."/>
            <person name="Lashkar M.Z.H."/>
            <person name="Akhand A.I."/>
            <person name="Morshed G."/>
            <person name="Roy S."/>
            <person name="Uddin K.S."/>
            <person name="Rabeya T."/>
            <person name="Hossain A.S."/>
            <person name="Chowdhury A."/>
            <person name="Snigdha A.R."/>
            <person name="Mortoza M.S."/>
            <person name="Matin S.A."/>
            <person name="Hoque S.M.E."/>
            <person name="Islam M.K."/>
            <person name="Roy D.K."/>
            <person name="Haider R."/>
            <person name="Moosa M.M."/>
            <person name="Elias S.M."/>
            <person name="Hasan A.M."/>
            <person name="Jahan S."/>
            <person name="Shafiuddin M."/>
            <person name="Mahmood N."/>
            <person name="Shommy N.S."/>
        </authorList>
    </citation>
    <scope>NUCLEOTIDE SEQUENCE [LARGE SCALE GENOMIC DNA]</scope>
    <source>
        <strain evidence="3">cv. O-4</strain>
    </source>
</reference>
<proteinExistence type="predicted"/>
<dbReference type="PANTHER" id="PTHR35290:SF2">
    <property type="entry name" value="PROTEIN CASPARIAN STRIP INTEGRITY FACTOR 1"/>
    <property type="match status" value="1"/>
</dbReference>
<name>A0A1R3HZB7_9ROSI</name>
<dbReference type="PANTHER" id="PTHR35290">
    <property type="entry name" value="PROTEIN CASPARIAN STRIP INTEGRITY FACTOR 1-RELATED"/>
    <property type="match status" value="1"/>
</dbReference>
<gene>
    <name evidence="2" type="ORF">COLO4_25982</name>
</gene>
<keyword evidence="1" id="KW-0732">Signal</keyword>
<evidence type="ECO:0000256" key="1">
    <source>
        <dbReference type="SAM" id="SignalP"/>
    </source>
</evidence>
<organism evidence="2 3">
    <name type="scientific">Corchorus olitorius</name>
    <dbReference type="NCBI Taxonomy" id="93759"/>
    <lineage>
        <taxon>Eukaryota</taxon>
        <taxon>Viridiplantae</taxon>
        <taxon>Streptophyta</taxon>
        <taxon>Embryophyta</taxon>
        <taxon>Tracheophyta</taxon>
        <taxon>Spermatophyta</taxon>
        <taxon>Magnoliopsida</taxon>
        <taxon>eudicotyledons</taxon>
        <taxon>Gunneridae</taxon>
        <taxon>Pentapetalae</taxon>
        <taxon>rosids</taxon>
        <taxon>malvids</taxon>
        <taxon>Malvales</taxon>
        <taxon>Malvaceae</taxon>
        <taxon>Grewioideae</taxon>
        <taxon>Apeibeae</taxon>
        <taxon>Corchorus</taxon>
    </lineage>
</organism>
<accession>A0A1R3HZB7</accession>
<feature type="signal peptide" evidence="1">
    <location>
        <begin position="1"/>
        <end position="24"/>
    </location>
</feature>
<protein>
    <submittedName>
        <fullName evidence="2">Uncharacterized protein</fullName>
    </submittedName>
</protein>